<comment type="subcellular location">
    <subcellularLocation>
        <location evidence="2">Cytoplasm</location>
        <location evidence="2">Cytoskeleton</location>
        <location evidence="2">Microtubule organizing center</location>
        <location evidence="2">Centrosome</location>
    </subcellularLocation>
    <subcellularLocation>
        <location evidence="3">Cytoplasm</location>
        <location evidence="3">Perinuclear region</location>
    </subcellularLocation>
</comment>
<dbReference type="PROSITE" id="PS50271">
    <property type="entry name" value="ZF_UBP"/>
    <property type="match status" value="1"/>
</dbReference>
<evidence type="ECO:0000256" key="13">
    <source>
        <dbReference type="RuleBase" id="RU366025"/>
    </source>
</evidence>
<dbReference type="Pfam" id="PF06337">
    <property type="entry name" value="DUSP"/>
    <property type="match status" value="2"/>
</dbReference>
<dbReference type="InterPro" id="IPR018200">
    <property type="entry name" value="USP_CS"/>
</dbReference>
<evidence type="ECO:0000259" key="15">
    <source>
        <dbReference type="PROSITE" id="PS50235"/>
    </source>
</evidence>
<dbReference type="Gene3D" id="3.30.2230.10">
    <property type="entry name" value="DUSP-like"/>
    <property type="match status" value="2"/>
</dbReference>
<evidence type="ECO:0000313" key="18">
    <source>
        <dbReference type="EMBL" id="CAG9821183.1"/>
    </source>
</evidence>
<keyword evidence="9 12" id="KW-0863">Zinc-finger</keyword>
<comment type="catalytic activity">
    <reaction evidence="1 13">
        <text>Thiol-dependent hydrolysis of ester, thioester, amide, peptide and isopeptide bonds formed by the C-terminal Gly of ubiquitin (a 76-residue protein attached to proteins as an intracellular targeting signal).</text>
        <dbReference type="EC" id="3.4.19.12"/>
    </reaction>
</comment>
<dbReference type="GO" id="GO:0005813">
    <property type="term" value="C:centrosome"/>
    <property type="evidence" value="ECO:0007669"/>
    <property type="project" value="UniProtKB-SubCell"/>
</dbReference>
<evidence type="ECO:0000256" key="11">
    <source>
        <dbReference type="ARBA" id="ARBA00023212"/>
    </source>
</evidence>
<evidence type="ECO:0000256" key="9">
    <source>
        <dbReference type="ARBA" id="ARBA00022771"/>
    </source>
</evidence>
<dbReference type="PROSITE" id="PS00972">
    <property type="entry name" value="USP_1"/>
    <property type="match status" value="1"/>
</dbReference>
<dbReference type="InterPro" id="IPR013083">
    <property type="entry name" value="Znf_RING/FYVE/PHD"/>
</dbReference>
<feature type="domain" description="UBP-type" evidence="16">
    <location>
        <begin position="3"/>
        <end position="110"/>
    </location>
</feature>
<comment type="similarity">
    <text evidence="4">Belongs to the peptidase C19 family. USP20/USP33 subfamily.</text>
</comment>
<name>A0A9N9X3N8_PHACE</name>
<keyword evidence="13" id="KW-0788">Thiol protease</keyword>
<dbReference type="Proteomes" id="UP001153737">
    <property type="component" value="Chromosome 4"/>
</dbReference>
<protein>
    <recommendedName>
        <fullName evidence="13">Ubiquitin carboxyl-terminal hydrolase</fullName>
        <ecNumber evidence="13">3.4.19.12</ecNumber>
    </recommendedName>
</protein>
<dbReference type="SUPFAM" id="SSF143791">
    <property type="entry name" value="DUSP-like"/>
    <property type="match status" value="2"/>
</dbReference>
<keyword evidence="7" id="KW-0479">Metal-binding</keyword>
<sequence>MVHSCTHIGNVENIPLSTLVNSKELVCADCDCRGPNLWICLFNNCLRIGCAEKSNDHSTLHNVNQPSHCVHMNLSTRRIWCYECKKEVFMEAPTYNDSDQEAETCTARSHDSGHGSYSTLRTNTPERVYMSERSVGLTVGTSGDASDSSDAEDYDYHTTERPRGLVGLQNIGNTCYMNAALQALSNTEPLTKFFLDCGYIVQMLSEGKKPGLSRTYQTLMKDVWVKKVNQGYVTPSGILYGIRSVHAMFRGYHQHDAQEFLRNFMDQLHEELKQPVAPEGRLAGSAGDSDTFSLAMEEPIGQAGIEGGGRYSGAAFGSSYDSSEGEYETCDSGVSERSSLSDDTERPASIPKRRLSRGGSPNRRQRQKIQTACVIDSQPSASSNQSTTKKPPKQRSIISDIFDGKLLSSVQCLTCDRVSSRIETFQDLSLPIPSRDHIVVLHGRPSAAPTEGATCSDALMPVQDGWLAWMFAWLRSWFYGPTVTLHDCLAAFFSTDELKGDNMYSCEKCNKLRNGIKFSKVLQLPEVLCIHLKRFRHELMFSSKISSAVSFPLKGLDMRPYLHSDCVSKVSNYELFSVICHHGTAGGGHYTCFALNSGQWYEFDDQCVTKVAADKVLTCEAYVLFYQKAGPDADAVRERAEKMLEATAERVLGSPSECFKRTFVSRQWINRFYYCSEPGPIDNSDFLCQHGSFNPDRDLDLDKIAMVIPYEVYDLLYKKFGGCPPYINLAVCPACLALQKRLLLEMETFLQISKEAQSHEAPQTHFLSATWYTQWHNFVQKRNQEPPGPIDNSRIDPSQLDLNEAAEVPESVWNFFHNIYGGGPEFRIRQAALSSDGDDSGRGRVDSVSGDVAGKNVHGRGEPRESQSETLDDAEGSADVSVDSMPNVEENAEEVKDCRAEVRSKRHRRRRKN</sequence>
<evidence type="ECO:0000259" key="16">
    <source>
        <dbReference type="PROSITE" id="PS50271"/>
    </source>
</evidence>
<organism evidence="18 19">
    <name type="scientific">Phaedon cochleariae</name>
    <name type="common">Mustard beetle</name>
    <dbReference type="NCBI Taxonomy" id="80249"/>
    <lineage>
        <taxon>Eukaryota</taxon>
        <taxon>Metazoa</taxon>
        <taxon>Ecdysozoa</taxon>
        <taxon>Arthropoda</taxon>
        <taxon>Hexapoda</taxon>
        <taxon>Insecta</taxon>
        <taxon>Pterygota</taxon>
        <taxon>Neoptera</taxon>
        <taxon>Endopterygota</taxon>
        <taxon>Coleoptera</taxon>
        <taxon>Polyphaga</taxon>
        <taxon>Cucujiformia</taxon>
        <taxon>Chrysomeloidea</taxon>
        <taxon>Chrysomelidae</taxon>
        <taxon>Chrysomelinae</taxon>
        <taxon>Chrysomelini</taxon>
        <taxon>Phaedon</taxon>
    </lineage>
</organism>
<dbReference type="PANTHER" id="PTHR21646:SF86">
    <property type="entry name" value="UBIQUITIN CARBOXYL-TERMINAL HYDROLASE"/>
    <property type="match status" value="1"/>
</dbReference>
<dbReference type="GO" id="GO:0016579">
    <property type="term" value="P:protein deubiquitination"/>
    <property type="evidence" value="ECO:0007669"/>
    <property type="project" value="InterPro"/>
</dbReference>
<dbReference type="GO" id="GO:0008270">
    <property type="term" value="F:zinc ion binding"/>
    <property type="evidence" value="ECO:0007669"/>
    <property type="project" value="UniProtKB-KW"/>
</dbReference>
<dbReference type="Pfam" id="PF00443">
    <property type="entry name" value="UCH"/>
    <property type="match status" value="1"/>
</dbReference>
<keyword evidence="13" id="KW-0833">Ubl conjugation pathway</keyword>
<evidence type="ECO:0000259" key="17">
    <source>
        <dbReference type="PROSITE" id="PS51283"/>
    </source>
</evidence>
<dbReference type="GO" id="GO:0004843">
    <property type="term" value="F:cysteine-type deubiquitinase activity"/>
    <property type="evidence" value="ECO:0007669"/>
    <property type="project" value="UniProtKB-UniRule"/>
</dbReference>
<reference evidence="18" key="2">
    <citation type="submission" date="2022-10" db="EMBL/GenBank/DDBJ databases">
        <authorList>
            <consortium name="ENA_rothamsted_submissions"/>
            <consortium name="culmorum"/>
            <person name="King R."/>
        </authorList>
    </citation>
    <scope>NUCLEOTIDE SEQUENCE</scope>
</reference>
<dbReference type="PROSITE" id="PS51283">
    <property type="entry name" value="DUSP"/>
    <property type="match status" value="2"/>
</dbReference>
<evidence type="ECO:0000256" key="1">
    <source>
        <dbReference type="ARBA" id="ARBA00000707"/>
    </source>
</evidence>
<dbReference type="InterPro" id="IPR038765">
    <property type="entry name" value="Papain-like_cys_pep_sf"/>
</dbReference>
<dbReference type="InterPro" id="IPR028889">
    <property type="entry name" value="USP"/>
</dbReference>
<dbReference type="EC" id="3.4.19.12" evidence="13"/>
<dbReference type="Gene3D" id="3.90.70.10">
    <property type="entry name" value="Cysteine proteinases"/>
    <property type="match status" value="1"/>
</dbReference>
<evidence type="ECO:0000256" key="3">
    <source>
        <dbReference type="ARBA" id="ARBA00004556"/>
    </source>
</evidence>
<dbReference type="GO" id="GO:0006897">
    <property type="term" value="P:endocytosis"/>
    <property type="evidence" value="ECO:0007669"/>
    <property type="project" value="UniProtKB-KW"/>
</dbReference>
<feature type="domain" description="DUSP" evidence="17">
    <location>
        <begin position="635"/>
        <end position="732"/>
    </location>
</feature>
<evidence type="ECO:0000256" key="6">
    <source>
        <dbReference type="ARBA" id="ARBA00022583"/>
    </source>
</evidence>
<dbReference type="Pfam" id="PF02148">
    <property type="entry name" value="zf-UBP"/>
    <property type="match status" value="1"/>
</dbReference>
<feature type="domain" description="USP" evidence="15">
    <location>
        <begin position="166"/>
        <end position="629"/>
    </location>
</feature>
<keyword evidence="6" id="KW-0254">Endocytosis</keyword>
<keyword evidence="10" id="KW-0862">Zinc</keyword>
<gene>
    <name evidence="18" type="ORF">PHAECO_LOCUS7786</name>
</gene>
<dbReference type="InterPro" id="IPR006615">
    <property type="entry name" value="Pept_C19_DUSP"/>
</dbReference>
<keyword evidence="19" id="KW-1185">Reference proteome</keyword>
<dbReference type="InterPro" id="IPR050185">
    <property type="entry name" value="Ub_carboxyl-term_hydrolase"/>
</dbReference>
<dbReference type="InterPro" id="IPR001607">
    <property type="entry name" value="Znf_UBP"/>
</dbReference>
<evidence type="ECO:0000256" key="7">
    <source>
        <dbReference type="ARBA" id="ARBA00022723"/>
    </source>
</evidence>
<feature type="compositionally biased region" description="Polar residues" evidence="14">
    <location>
        <begin position="377"/>
        <end position="389"/>
    </location>
</feature>
<evidence type="ECO:0000256" key="10">
    <source>
        <dbReference type="ARBA" id="ARBA00022833"/>
    </source>
</evidence>
<keyword evidence="13" id="KW-0378">Hydrolase</keyword>
<dbReference type="Gene3D" id="3.30.40.10">
    <property type="entry name" value="Zinc/RING finger domain, C3HC4 (zinc finger)"/>
    <property type="match status" value="1"/>
</dbReference>
<evidence type="ECO:0000256" key="2">
    <source>
        <dbReference type="ARBA" id="ARBA00004300"/>
    </source>
</evidence>
<dbReference type="SUPFAM" id="SSF54001">
    <property type="entry name" value="Cysteine proteinases"/>
    <property type="match status" value="1"/>
</dbReference>
<dbReference type="AlphaFoldDB" id="A0A9N9X3N8"/>
<dbReference type="InterPro" id="IPR035927">
    <property type="entry name" value="DUSP-like_sf"/>
</dbReference>
<keyword evidence="11" id="KW-0206">Cytoskeleton</keyword>
<evidence type="ECO:0000256" key="14">
    <source>
        <dbReference type="SAM" id="MobiDB-lite"/>
    </source>
</evidence>
<accession>A0A9N9X3N8</accession>
<dbReference type="GO" id="GO:0006508">
    <property type="term" value="P:proteolysis"/>
    <property type="evidence" value="ECO:0007669"/>
    <property type="project" value="UniProtKB-KW"/>
</dbReference>
<keyword evidence="13" id="KW-0645">Protease</keyword>
<reference evidence="18" key="1">
    <citation type="submission" date="2022-01" db="EMBL/GenBank/DDBJ databases">
        <authorList>
            <person name="King R."/>
        </authorList>
    </citation>
    <scope>NUCLEOTIDE SEQUENCE</scope>
</reference>
<dbReference type="PROSITE" id="PS50235">
    <property type="entry name" value="USP_3"/>
    <property type="match status" value="1"/>
</dbReference>
<feature type="region of interest" description="Disordered" evidence="14">
    <location>
        <begin position="322"/>
        <end position="395"/>
    </location>
</feature>
<keyword evidence="8" id="KW-0677">Repeat</keyword>
<dbReference type="InterPro" id="IPR001394">
    <property type="entry name" value="Peptidase_C19_UCH"/>
</dbReference>
<feature type="compositionally biased region" description="Basic and acidic residues" evidence="14">
    <location>
        <begin position="893"/>
        <end position="903"/>
    </location>
</feature>
<evidence type="ECO:0000256" key="5">
    <source>
        <dbReference type="ARBA" id="ARBA00022490"/>
    </source>
</evidence>
<dbReference type="PROSITE" id="PS00973">
    <property type="entry name" value="USP_2"/>
    <property type="match status" value="1"/>
</dbReference>
<dbReference type="SUPFAM" id="SSF57850">
    <property type="entry name" value="RING/U-box"/>
    <property type="match status" value="1"/>
</dbReference>
<keyword evidence="5" id="KW-0963">Cytoplasm</keyword>
<evidence type="ECO:0000256" key="8">
    <source>
        <dbReference type="ARBA" id="ARBA00022737"/>
    </source>
</evidence>
<dbReference type="PANTHER" id="PTHR21646">
    <property type="entry name" value="UBIQUITIN CARBOXYL-TERMINAL HYDROLASE"/>
    <property type="match status" value="1"/>
</dbReference>
<dbReference type="SMART" id="SM00695">
    <property type="entry name" value="DUSP"/>
    <property type="match status" value="2"/>
</dbReference>
<feature type="domain" description="DUSP" evidence="17">
    <location>
        <begin position="740"/>
        <end position="832"/>
    </location>
</feature>
<feature type="region of interest" description="Disordered" evidence="14">
    <location>
        <begin position="834"/>
        <end position="913"/>
    </location>
</feature>
<evidence type="ECO:0000313" key="19">
    <source>
        <dbReference type="Proteomes" id="UP001153737"/>
    </source>
</evidence>
<dbReference type="OrthoDB" id="73004at2759"/>
<dbReference type="EMBL" id="OU896710">
    <property type="protein sequence ID" value="CAG9821183.1"/>
    <property type="molecule type" value="Genomic_DNA"/>
</dbReference>
<feature type="compositionally biased region" description="Basic residues" evidence="14">
    <location>
        <begin position="904"/>
        <end position="913"/>
    </location>
</feature>
<evidence type="ECO:0000256" key="4">
    <source>
        <dbReference type="ARBA" id="ARBA00008269"/>
    </source>
</evidence>
<proteinExistence type="inferred from homology"/>
<evidence type="ECO:0000256" key="12">
    <source>
        <dbReference type="PROSITE-ProRule" id="PRU00502"/>
    </source>
</evidence>
<dbReference type="GO" id="GO:0048471">
    <property type="term" value="C:perinuclear region of cytoplasm"/>
    <property type="evidence" value="ECO:0007669"/>
    <property type="project" value="UniProtKB-SubCell"/>
</dbReference>
<dbReference type="CDD" id="cd02674">
    <property type="entry name" value="Peptidase_C19R"/>
    <property type="match status" value="1"/>
</dbReference>